<dbReference type="Proteomes" id="UP000310158">
    <property type="component" value="Unassembled WGS sequence"/>
</dbReference>
<proteinExistence type="predicted"/>
<dbReference type="OrthoDB" id="2142040at2759"/>
<gene>
    <name evidence="2" type="ORF">EW146_g637</name>
</gene>
<reference evidence="2 3" key="1">
    <citation type="submission" date="2019-02" db="EMBL/GenBank/DDBJ databases">
        <title>Genome sequencing of the rare red list fungi Bondarzewia mesenterica.</title>
        <authorList>
            <person name="Buettner E."/>
            <person name="Kellner H."/>
        </authorList>
    </citation>
    <scope>NUCLEOTIDE SEQUENCE [LARGE SCALE GENOMIC DNA]</scope>
    <source>
        <strain evidence="2 3">DSM 108281</strain>
    </source>
</reference>
<evidence type="ECO:0000313" key="2">
    <source>
        <dbReference type="EMBL" id="THH20807.1"/>
    </source>
</evidence>
<feature type="compositionally biased region" description="Pro residues" evidence="1">
    <location>
        <begin position="86"/>
        <end position="96"/>
    </location>
</feature>
<dbReference type="Pfam" id="PF11901">
    <property type="entry name" value="DM9"/>
    <property type="match status" value="1"/>
</dbReference>
<protein>
    <submittedName>
        <fullName evidence="2">Uncharacterized protein</fullName>
    </submittedName>
</protein>
<evidence type="ECO:0000313" key="3">
    <source>
        <dbReference type="Proteomes" id="UP000310158"/>
    </source>
</evidence>
<keyword evidence="3" id="KW-1185">Reference proteome</keyword>
<evidence type="ECO:0000256" key="1">
    <source>
        <dbReference type="SAM" id="MobiDB-lite"/>
    </source>
</evidence>
<organism evidence="2 3">
    <name type="scientific">Bondarzewia mesenterica</name>
    <dbReference type="NCBI Taxonomy" id="1095465"/>
    <lineage>
        <taxon>Eukaryota</taxon>
        <taxon>Fungi</taxon>
        <taxon>Dikarya</taxon>
        <taxon>Basidiomycota</taxon>
        <taxon>Agaricomycotina</taxon>
        <taxon>Agaricomycetes</taxon>
        <taxon>Russulales</taxon>
        <taxon>Bondarzewiaceae</taxon>
        <taxon>Bondarzewia</taxon>
    </lineage>
</organism>
<dbReference type="EMBL" id="SGPL01000014">
    <property type="protein sequence ID" value="THH20807.1"/>
    <property type="molecule type" value="Genomic_DNA"/>
</dbReference>
<dbReference type="AlphaFoldDB" id="A0A4S4M7T7"/>
<feature type="region of interest" description="Disordered" evidence="1">
    <location>
        <begin position="75"/>
        <end position="98"/>
    </location>
</feature>
<comment type="caution">
    <text evidence="2">The sequence shown here is derived from an EMBL/GenBank/DDBJ whole genome shotgun (WGS) entry which is preliminary data.</text>
</comment>
<dbReference type="PANTHER" id="PTHR31649:SF1">
    <property type="entry name" value="FARNESOIC ACID O-METHYL TRANSFERASE DOMAIN-CONTAINING PROTEIN"/>
    <property type="match status" value="1"/>
</dbReference>
<name>A0A4S4M7T7_9AGAM</name>
<dbReference type="SMART" id="SM00696">
    <property type="entry name" value="DM9"/>
    <property type="match status" value="2"/>
</dbReference>
<dbReference type="InterPro" id="IPR006616">
    <property type="entry name" value="DM9_repeat"/>
</dbReference>
<feature type="region of interest" description="Disordered" evidence="1">
    <location>
        <begin position="34"/>
        <end position="54"/>
    </location>
</feature>
<sequence>MIITLYSTDCEAVTSTSSPVTAYRTVTARQLWLNPGPPARHTPTAPSSSTKVCTHHHPLPGSSWTIALIPCRRAQVRNTRSSSHTPPNPTGRPPNTPALWGLIPDGGDYGEHHEHHEEKSQYVYGGGQEQGGYPDQKPYEHAHPDQTVDIPHEEQNKKWYDLDEHRKKQLEVGGGLLAGLAVIGGGYMAYRAHEKSEEEKKALTWDLQSWLRDAQQRTDAFRQHGPRGPTTWVLTEGNNIPQGAIQGGHEHGQPLYIARAFVEGGIQVGKAGPRLSQGASVGFKHKEYEVNKYEILLGDPRSVKWVDAKGKLRLDHLGARPVEGGKEPDGTQQYIAQAEHDGGVHPGKITTTFGDGAFIPYGGKEKEEKHYRVLCYN</sequence>
<accession>A0A4S4M7T7</accession>
<dbReference type="PANTHER" id="PTHR31649">
    <property type="entry name" value="AGAP009604-PA"/>
    <property type="match status" value="1"/>
</dbReference>